<dbReference type="SMART" id="SM00387">
    <property type="entry name" value="HATPase_c"/>
    <property type="match status" value="1"/>
</dbReference>
<evidence type="ECO:0000256" key="1">
    <source>
        <dbReference type="ARBA" id="ARBA00000085"/>
    </source>
</evidence>
<dbReference type="Pfam" id="PF02518">
    <property type="entry name" value="HATPase_c"/>
    <property type="match status" value="1"/>
</dbReference>
<dbReference type="GO" id="GO:0046983">
    <property type="term" value="F:protein dimerization activity"/>
    <property type="evidence" value="ECO:0007669"/>
    <property type="project" value="InterPro"/>
</dbReference>
<evidence type="ECO:0000256" key="7">
    <source>
        <dbReference type="ARBA" id="ARBA00022840"/>
    </source>
</evidence>
<protein>
    <recommendedName>
        <fullName evidence="2">histidine kinase</fullName>
        <ecNumber evidence="2">2.7.13.3</ecNumber>
    </recommendedName>
</protein>
<dbReference type="GO" id="GO:0000155">
    <property type="term" value="F:phosphorelay sensor kinase activity"/>
    <property type="evidence" value="ECO:0007669"/>
    <property type="project" value="InterPro"/>
</dbReference>
<evidence type="ECO:0000313" key="12">
    <source>
        <dbReference type="EMBL" id="GIH75184.1"/>
    </source>
</evidence>
<feature type="domain" description="Histidine kinase/HSP90-like ATPase" evidence="11">
    <location>
        <begin position="320"/>
        <end position="433"/>
    </location>
</feature>
<keyword evidence="4" id="KW-0808">Transferase</keyword>
<keyword evidence="7" id="KW-0067">ATP-binding</keyword>
<comment type="caution">
    <text evidence="12">The sequence shown here is derived from an EMBL/GenBank/DDBJ whole genome shotgun (WGS) entry which is preliminary data.</text>
</comment>
<evidence type="ECO:0000256" key="2">
    <source>
        <dbReference type="ARBA" id="ARBA00012438"/>
    </source>
</evidence>
<feature type="region of interest" description="Disordered" evidence="10">
    <location>
        <begin position="426"/>
        <end position="457"/>
    </location>
</feature>
<proteinExistence type="predicted"/>
<dbReference type="InterPro" id="IPR050482">
    <property type="entry name" value="Sensor_HK_TwoCompSys"/>
</dbReference>
<dbReference type="SUPFAM" id="SSF55874">
    <property type="entry name" value="ATPase domain of HSP90 chaperone/DNA topoisomerase II/histidine kinase"/>
    <property type="match status" value="1"/>
</dbReference>
<dbReference type="GO" id="GO:0016020">
    <property type="term" value="C:membrane"/>
    <property type="evidence" value="ECO:0007669"/>
    <property type="project" value="InterPro"/>
</dbReference>
<dbReference type="InterPro" id="IPR003594">
    <property type="entry name" value="HATPase_dom"/>
</dbReference>
<evidence type="ECO:0000313" key="13">
    <source>
        <dbReference type="Proteomes" id="UP000616724"/>
    </source>
</evidence>
<dbReference type="Gene3D" id="1.20.5.1930">
    <property type="match status" value="1"/>
</dbReference>
<evidence type="ECO:0000256" key="4">
    <source>
        <dbReference type="ARBA" id="ARBA00022679"/>
    </source>
</evidence>
<dbReference type="Gene3D" id="3.30.565.10">
    <property type="entry name" value="Histidine kinase-like ATPase, C-terminal domain"/>
    <property type="match status" value="1"/>
</dbReference>
<evidence type="ECO:0000256" key="5">
    <source>
        <dbReference type="ARBA" id="ARBA00022741"/>
    </source>
</evidence>
<dbReference type="CDD" id="cd16917">
    <property type="entry name" value="HATPase_UhpB-NarQ-NarX-like"/>
    <property type="match status" value="1"/>
</dbReference>
<dbReference type="GO" id="GO:0005524">
    <property type="term" value="F:ATP binding"/>
    <property type="evidence" value="ECO:0007669"/>
    <property type="project" value="UniProtKB-KW"/>
</dbReference>
<keyword evidence="6 12" id="KW-0418">Kinase</keyword>
<feature type="coiled-coil region" evidence="9">
    <location>
        <begin position="182"/>
        <end position="216"/>
    </location>
</feature>
<keyword evidence="9" id="KW-0175">Coiled coil</keyword>
<evidence type="ECO:0000256" key="10">
    <source>
        <dbReference type="SAM" id="MobiDB-lite"/>
    </source>
</evidence>
<evidence type="ECO:0000256" key="6">
    <source>
        <dbReference type="ARBA" id="ARBA00022777"/>
    </source>
</evidence>
<keyword evidence="3" id="KW-0597">Phosphoprotein</keyword>
<dbReference type="Pfam" id="PF07730">
    <property type="entry name" value="HisKA_3"/>
    <property type="match status" value="1"/>
</dbReference>
<feature type="region of interest" description="Disordered" evidence="10">
    <location>
        <begin position="362"/>
        <end position="389"/>
    </location>
</feature>
<name>A0A8J3W3A1_9ACTN</name>
<dbReference type="EC" id="2.7.13.3" evidence="2"/>
<comment type="catalytic activity">
    <reaction evidence="1">
        <text>ATP + protein L-histidine = ADP + protein N-phospho-L-histidine.</text>
        <dbReference type="EC" id="2.7.13.3"/>
    </reaction>
</comment>
<dbReference type="PANTHER" id="PTHR24421">
    <property type="entry name" value="NITRATE/NITRITE SENSOR PROTEIN NARX-RELATED"/>
    <property type="match status" value="1"/>
</dbReference>
<keyword evidence="8" id="KW-0902">Two-component regulatory system</keyword>
<evidence type="ECO:0000256" key="9">
    <source>
        <dbReference type="SAM" id="Coils"/>
    </source>
</evidence>
<dbReference type="PANTHER" id="PTHR24421:SF10">
    <property type="entry name" value="NITRATE_NITRITE SENSOR PROTEIN NARQ"/>
    <property type="match status" value="1"/>
</dbReference>
<evidence type="ECO:0000256" key="3">
    <source>
        <dbReference type="ARBA" id="ARBA00022553"/>
    </source>
</evidence>
<keyword evidence="5" id="KW-0547">Nucleotide-binding</keyword>
<sequence length="457" mass="48691">MGLSPPVAWIRALSPPITRMRASYHLIARIQVLSPLIGRVRTLPPLALDVALTVAVLAAQSVPFLYEARRLSDEPWTVAHYLPVLASALPLLARRRYPFAALVLTLLAAGAYSLNDPDNPSQPIWYGMLVAIYTVADRSSLGRGIAATAIVTVGSLFVVGSVPTFVRGMVTWIAAYAIGRAVAMHRAYAAALEERAVQLEREREIETERAAERERARIARDMHDILAHAVSIMVVQAEAGPLAVRTNPERAEAAFDAIGSAGREAMAQLRRMLGLLKETEGPRDPQPTLDRIPDLVGRVGRSGPRVALTVTGVPADLPADAGVAAYRIVQESLTNIVKHADATAAEVRLDWKDDALVITVTDDGSGPAPTDRLRDPASPGRAFADRSRDPVFSGGHGLIGIRERAAACGGTASFGPAPGARGFQVSVRLPLPTPAGTSVRPRPTQPTQPAQPAGVTR</sequence>
<feature type="compositionally biased region" description="Low complexity" evidence="10">
    <location>
        <begin position="440"/>
        <end position="457"/>
    </location>
</feature>
<dbReference type="EMBL" id="BOOH01000014">
    <property type="protein sequence ID" value="GIH75184.1"/>
    <property type="molecule type" value="Genomic_DNA"/>
</dbReference>
<dbReference type="AlphaFoldDB" id="A0A8J3W3A1"/>
<dbReference type="InterPro" id="IPR011712">
    <property type="entry name" value="Sig_transdc_His_kin_sub3_dim/P"/>
</dbReference>
<organism evidence="12 13">
    <name type="scientific">Planobispora longispora</name>
    <dbReference type="NCBI Taxonomy" id="28887"/>
    <lineage>
        <taxon>Bacteria</taxon>
        <taxon>Bacillati</taxon>
        <taxon>Actinomycetota</taxon>
        <taxon>Actinomycetes</taxon>
        <taxon>Streptosporangiales</taxon>
        <taxon>Streptosporangiaceae</taxon>
        <taxon>Planobispora</taxon>
    </lineage>
</organism>
<dbReference type="InterPro" id="IPR036890">
    <property type="entry name" value="HATPase_C_sf"/>
</dbReference>
<accession>A0A8J3W3A1</accession>
<gene>
    <name evidence="12" type="ORF">Plo01_16130</name>
</gene>
<dbReference type="Proteomes" id="UP000616724">
    <property type="component" value="Unassembled WGS sequence"/>
</dbReference>
<evidence type="ECO:0000256" key="8">
    <source>
        <dbReference type="ARBA" id="ARBA00023012"/>
    </source>
</evidence>
<reference evidence="12 13" key="1">
    <citation type="submission" date="2021-01" db="EMBL/GenBank/DDBJ databases">
        <title>Whole genome shotgun sequence of Planobispora longispora NBRC 13918.</title>
        <authorList>
            <person name="Komaki H."/>
            <person name="Tamura T."/>
        </authorList>
    </citation>
    <scope>NUCLEOTIDE SEQUENCE [LARGE SCALE GENOMIC DNA]</scope>
    <source>
        <strain evidence="12 13">NBRC 13918</strain>
    </source>
</reference>
<evidence type="ECO:0000259" key="11">
    <source>
        <dbReference type="SMART" id="SM00387"/>
    </source>
</evidence>
<keyword evidence="13" id="KW-1185">Reference proteome</keyword>